<dbReference type="RefSeq" id="WP_111241178.1">
    <property type="nucleotide sequence ID" value="NZ_AP023358.1"/>
</dbReference>
<sequence length="459" mass="49938">MRSLAANADSRLSLWRRVREYAVPPPMIEAATARRQVGDWAGACAAARVDVDFDLRAVIQRHGRAVATWLRADLRHLAPDLLRWHMPRIAPDGLLRPGLTVSLARYGPAEHDGAEPVHLVARTPPAWADAGQRISLALWTGSPAETHPDRRFRLDLHRHLWDVRRADELRSRSGIQQMTSDTASATSPDPIWDGLRECGYAVHRWAAEAALLLHAEGQAGGTVAVRIGPRRRLLLDIAPAGPDLRPPAARIAGAARAFRVAGLPVLPDVATWVTPDLELLRHGLIEVDRLHPLVAAALAPGHPSAGVPASPEPATAPRLVACRGAWHRIGPVNGALTPLDHHPAEIRREELLAALTGTPLPCLQAIDEAHRRPECLPDIRARLDHGDTAGALATVEALLGPEALLRDGNLREELENAALRRISYGLFRAGLIGPGPAPSFSDLRPKRDRRSHPRHAIPR</sequence>
<name>A0A2W2D6T2_9ACTN</name>
<keyword evidence="3" id="KW-1185">Reference proteome</keyword>
<organism evidence="2 3">
    <name type="scientific">Micromonospora endophytica</name>
    <dbReference type="NCBI Taxonomy" id="515350"/>
    <lineage>
        <taxon>Bacteria</taxon>
        <taxon>Bacillati</taxon>
        <taxon>Actinomycetota</taxon>
        <taxon>Actinomycetes</taxon>
        <taxon>Micromonosporales</taxon>
        <taxon>Micromonosporaceae</taxon>
        <taxon>Micromonospora</taxon>
    </lineage>
</organism>
<dbReference type="EMBL" id="POTX01000001">
    <property type="protein sequence ID" value="PZG01185.1"/>
    <property type="molecule type" value="Genomic_DNA"/>
</dbReference>
<evidence type="ECO:0000313" key="2">
    <source>
        <dbReference type="EMBL" id="PZG01185.1"/>
    </source>
</evidence>
<feature type="compositionally biased region" description="Basic residues" evidence="1">
    <location>
        <begin position="446"/>
        <end position="459"/>
    </location>
</feature>
<feature type="region of interest" description="Disordered" evidence="1">
    <location>
        <begin position="437"/>
        <end position="459"/>
    </location>
</feature>
<comment type="caution">
    <text evidence="2">The sequence shown here is derived from an EMBL/GenBank/DDBJ whole genome shotgun (WGS) entry which is preliminary data.</text>
</comment>
<dbReference type="OrthoDB" id="3276909at2"/>
<dbReference type="Proteomes" id="UP000248627">
    <property type="component" value="Unassembled WGS sequence"/>
</dbReference>
<evidence type="ECO:0000313" key="3">
    <source>
        <dbReference type="Proteomes" id="UP000248627"/>
    </source>
</evidence>
<reference evidence="2 3" key="1">
    <citation type="submission" date="2018-01" db="EMBL/GenBank/DDBJ databases">
        <title>Draft genome sequence of Jishengella endophytica.</title>
        <authorList>
            <person name="Sahin N."/>
            <person name="Ay H."/>
            <person name="Saygin H."/>
        </authorList>
    </citation>
    <scope>NUCLEOTIDE SEQUENCE [LARGE SCALE GENOMIC DNA]</scope>
    <source>
        <strain evidence="2 3">DSM 45430</strain>
    </source>
</reference>
<proteinExistence type="predicted"/>
<dbReference type="AlphaFoldDB" id="A0A2W2D6T2"/>
<gene>
    <name evidence="2" type="ORF">C1I93_00260</name>
</gene>
<evidence type="ECO:0000256" key="1">
    <source>
        <dbReference type="SAM" id="MobiDB-lite"/>
    </source>
</evidence>
<protein>
    <submittedName>
        <fullName evidence="2">Uncharacterized protein</fullName>
    </submittedName>
</protein>
<accession>A0A2W2D6T2</accession>